<evidence type="ECO:0000256" key="4">
    <source>
        <dbReference type="ARBA" id="ARBA00022840"/>
    </source>
</evidence>
<dbReference type="PANTHER" id="PTHR46743">
    <property type="entry name" value="TEICHOIC ACIDS EXPORT ATP-BINDING PROTEIN TAGH"/>
    <property type="match status" value="1"/>
</dbReference>
<dbReference type="AlphaFoldDB" id="A0A964RJE6"/>
<dbReference type="Gene3D" id="3.40.50.300">
    <property type="entry name" value="P-loop containing nucleotide triphosphate hydrolases"/>
    <property type="match status" value="1"/>
</dbReference>
<sequence>MEVIKIDNVYKSFKVYYDKGSTFKERILFKNRNRHELHKVLKGINLNINKGEVVGLIGENGSGKSTLLKLMTKIIYPDKGKITIYGKISSLLELGAGFHPDMTGRENIYTNASIFGLTKKEIDSRLNKIIEFSELGDFIDNPVRTYSSGMYMRLAFSVAINVDAEILLVDEILAVGDASFQAKCFKKMQEIKNQGTTIVIVSHDLMSIEKLCDKAVWIDEGYKKTESKPHDAIAQYLDKIMNKEDVKYENKVEESREDEEDNKNIKLQNKDENRTGNKKLEITSVKMIDLETNSEKYNFKTENGVKIIIDYIRNDREVVDTVVGIGIFRNDGINCYGTNTYIDNKEKLKVKDNGVIEVTIDKIQLIEGEYTLDIALHEEYGTPYDYIRRIRTFNIYSTVKDTGVFRIEHKFSIK</sequence>
<dbReference type="CDD" id="cd03220">
    <property type="entry name" value="ABC_KpsT_Wzt"/>
    <property type="match status" value="1"/>
</dbReference>
<gene>
    <name evidence="7" type="ORF">GKZ28_04060</name>
</gene>
<feature type="compositionally biased region" description="Basic and acidic residues" evidence="5">
    <location>
        <begin position="262"/>
        <end position="271"/>
    </location>
</feature>
<name>A0A964RJE6_9CLOT</name>
<accession>A0A964RJE6</accession>
<feature type="domain" description="ABC transporter" evidence="6">
    <location>
        <begin position="4"/>
        <end position="245"/>
    </location>
</feature>
<dbReference type="Pfam" id="PF00005">
    <property type="entry name" value="ABC_tran"/>
    <property type="match status" value="1"/>
</dbReference>
<reference evidence="7" key="1">
    <citation type="submission" date="2019-12" db="EMBL/GenBank/DDBJ databases">
        <title>Microbes associate with the intestines of laboratory mice.</title>
        <authorList>
            <person name="Navarre W."/>
            <person name="Wong E."/>
        </authorList>
    </citation>
    <scope>NUCLEOTIDE SEQUENCE</scope>
    <source>
        <strain evidence="7">NM79_F5</strain>
    </source>
</reference>
<dbReference type="InterPro" id="IPR015860">
    <property type="entry name" value="ABC_transpr_TagH-like"/>
</dbReference>
<keyword evidence="2" id="KW-0813">Transport</keyword>
<proteinExistence type="inferred from homology"/>
<dbReference type="InterPro" id="IPR003593">
    <property type="entry name" value="AAA+_ATPase"/>
</dbReference>
<dbReference type="EMBL" id="WSRQ01000005">
    <property type="protein sequence ID" value="MVX62877.1"/>
    <property type="molecule type" value="Genomic_DNA"/>
</dbReference>
<evidence type="ECO:0000256" key="1">
    <source>
        <dbReference type="ARBA" id="ARBA00005417"/>
    </source>
</evidence>
<dbReference type="RefSeq" id="WP_160358155.1">
    <property type="nucleotide sequence ID" value="NZ_WSRQ01000005.1"/>
</dbReference>
<organism evidence="7 8">
    <name type="scientific">Clostridium chromiireducens</name>
    <dbReference type="NCBI Taxonomy" id="225345"/>
    <lineage>
        <taxon>Bacteria</taxon>
        <taxon>Bacillati</taxon>
        <taxon>Bacillota</taxon>
        <taxon>Clostridia</taxon>
        <taxon>Eubacteriales</taxon>
        <taxon>Clostridiaceae</taxon>
        <taxon>Clostridium</taxon>
    </lineage>
</organism>
<dbReference type="InterPro" id="IPR003439">
    <property type="entry name" value="ABC_transporter-like_ATP-bd"/>
</dbReference>
<dbReference type="PANTHER" id="PTHR46743:SF2">
    <property type="entry name" value="TEICHOIC ACIDS EXPORT ATP-BINDING PROTEIN TAGH"/>
    <property type="match status" value="1"/>
</dbReference>
<dbReference type="GO" id="GO:0140359">
    <property type="term" value="F:ABC-type transporter activity"/>
    <property type="evidence" value="ECO:0007669"/>
    <property type="project" value="InterPro"/>
</dbReference>
<comment type="caution">
    <text evidence="7">The sequence shown here is derived from an EMBL/GenBank/DDBJ whole genome shotgun (WGS) entry which is preliminary data.</text>
</comment>
<dbReference type="Proteomes" id="UP000656077">
    <property type="component" value="Unassembled WGS sequence"/>
</dbReference>
<dbReference type="Pfam" id="PF14524">
    <property type="entry name" value="Wzt_C"/>
    <property type="match status" value="1"/>
</dbReference>
<dbReference type="GO" id="GO:0016020">
    <property type="term" value="C:membrane"/>
    <property type="evidence" value="ECO:0007669"/>
    <property type="project" value="InterPro"/>
</dbReference>
<dbReference type="InterPro" id="IPR050683">
    <property type="entry name" value="Bact_Polysacc_Export_ATP-bd"/>
</dbReference>
<dbReference type="CDD" id="cd10147">
    <property type="entry name" value="Wzt_C-like"/>
    <property type="match status" value="1"/>
</dbReference>
<feature type="region of interest" description="Disordered" evidence="5">
    <location>
        <begin position="252"/>
        <end position="271"/>
    </location>
</feature>
<evidence type="ECO:0000256" key="2">
    <source>
        <dbReference type="ARBA" id="ARBA00022448"/>
    </source>
</evidence>
<evidence type="ECO:0000259" key="6">
    <source>
        <dbReference type="PROSITE" id="PS50893"/>
    </source>
</evidence>
<dbReference type="GO" id="GO:0005524">
    <property type="term" value="F:ATP binding"/>
    <property type="evidence" value="ECO:0007669"/>
    <property type="project" value="UniProtKB-KW"/>
</dbReference>
<protein>
    <submittedName>
        <fullName evidence="7">ATP-binding cassette domain-containing protein</fullName>
    </submittedName>
</protein>
<evidence type="ECO:0000256" key="5">
    <source>
        <dbReference type="SAM" id="MobiDB-lite"/>
    </source>
</evidence>
<keyword evidence="4 7" id="KW-0067">ATP-binding</keyword>
<dbReference type="SUPFAM" id="SSF52540">
    <property type="entry name" value="P-loop containing nucleoside triphosphate hydrolases"/>
    <property type="match status" value="1"/>
</dbReference>
<dbReference type="InterPro" id="IPR027417">
    <property type="entry name" value="P-loop_NTPase"/>
</dbReference>
<dbReference type="Gene3D" id="2.70.50.60">
    <property type="entry name" value="abc- transporter (atp binding component) like domain"/>
    <property type="match status" value="1"/>
</dbReference>
<evidence type="ECO:0000313" key="8">
    <source>
        <dbReference type="Proteomes" id="UP000656077"/>
    </source>
</evidence>
<dbReference type="PROSITE" id="PS50893">
    <property type="entry name" value="ABC_TRANSPORTER_2"/>
    <property type="match status" value="1"/>
</dbReference>
<dbReference type="GO" id="GO:0016887">
    <property type="term" value="F:ATP hydrolysis activity"/>
    <property type="evidence" value="ECO:0007669"/>
    <property type="project" value="InterPro"/>
</dbReference>
<dbReference type="SMART" id="SM00382">
    <property type="entry name" value="AAA"/>
    <property type="match status" value="1"/>
</dbReference>
<evidence type="ECO:0000256" key="3">
    <source>
        <dbReference type="ARBA" id="ARBA00022741"/>
    </source>
</evidence>
<dbReference type="InterPro" id="IPR029439">
    <property type="entry name" value="Wzt_C"/>
</dbReference>
<keyword evidence="3" id="KW-0547">Nucleotide-binding</keyword>
<evidence type="ECO:0000313" key="7">
    <source>
        <dbReference type="EMBL" id="MVX62877.1"/>
    </source>
</evidence>
<comment type="similarity">
    <text evidence="1">Belongs to the ABC transporter superfamily.</text>
</comment>